<dbReference type="PATRIC" id="fig|1244869.3.peg.4161"/>
<evidence type="ECO:0000313" key="1">
    <source>
        <dbReference type="EMBL" id="EME67928.1"/>
    </source>
</evidence>
<organism evidence="1 2">
    <name type="scientific">Paramagnetospirillum caucaseum</name>
    <dbReference type="NCBI Taxonomy" id="1244869"/>
    <lineage>
        <taxon>Bacteria</taxon>
        <taxon>Pseudomonadati</taxon>
        <taxon>Pseudomonadota</taxon>
        <taxon>Alphaproteobacteria</taxon>
        <taxon>Rhodospirillales</taxon>
        <taxon>Magnetospirillaceae</taxon>
        <taxon>Paramagnetospirillum</taxon>
    </lineage>
</organism>
<comment type="caution">
    <text evidence="1">The sequence shown here is derived from an EMBL/GenBank/DDBJ whole genome shotgun (WGS) entry which is preliminary data.</text>
</comment>
<sequence>MRFFRPHGIIMAVFDEQSRQRLFDYLQQSFDGENAADLETFARNFLHNGALWDRLADLFPTASASALRSVMTEAFADWQKRRQRLH</sequence>
<protein>
    <submittedName>
        <fullName evidence="1">Uncharacterized protein</fullName>
    </submittedName>
</protein>
<reference evidence="1 2" key="1">
    <citation type="journal article" date="2014" name="Genome Announc.">
        <title>Draft Genome Sequence of Magnetospirillum sp. Strain SO-1, a Freshwater Magnetotactic Bacterium Isolated from the Ol'khovka River, Russia.</title>
        <authorList>
            <person name="Grouzdev D.S."/>
            <person name="Dziuba M.V."/>
            <person name="Sukhacheva M.S."/>
            <person name="Mardanov A.V."/>
            <person name="Beletskiy A.V."/>
            <person name="Kuznetsov B.B."/>
            <person name="Skryabin K.G."/>
        </authorList>
    </citation>
    <scope>NUCLEOTIDE SEQUENCE [LARGE SCALE GENOMIC DNA]</scope>
    <source>
        <strain evidence="1 2">SO-1</strain>
    </source>
</reference>
<dbReference type="EMBL" id="AONQ01000094">
    <property type="protein sequence ID" value="EME67928.1"/>
    <property type="molecule type" value="Genomic_DNA"/>
</dbReference>
<accession>M3A504</accession>
<dbReference type="Proteomes" id="UP000011744">
    <property type="component" value="Unassembled WGS sequence"/>
</dbReference>
<dbReference type="AlphaFoldDB" id="M3A504"/>
<gene>
    <name evidence="1" type="ORF">H261_21039</name>
</gene>
<name>M3A504_9PROT</name>
<proteinExistence type="predicted"/>
<keyword evidence="2" id="KW-1185">Reference proteome</keyword>
<evidence type="ECO:0000313" key="2">
    <source>
        <dbReference type="Proteomes" id="UP000011744"/>
    </source>
</evidence>